<dbReference type="EMBL" id="LT629745">
    <property type="protein sequence ID" value="SDR69595.1"/>
    <property type="molecule type" value="Genomic_DNA"/>
</dbReference>
<reference evidence="1 2" key="1">
    <citation type="submission" date="2016-10" db="EMBL/GenBank/DDBJ databases">
        <authorList>
            <person name="Varghese N."/>
            <person name="Submissions S."/>
        </authorList>
    </citation>
    <scope>NUCLEOTIDE SEQUENCE [LARGE SCALE GENOMIC DNA]</scope>
    <source>
        <strain evidence="1 2">Mar_2010_102</strain>
    </source>
</reference>
<name>A0A1H1L6C6_9FLAO</name>
<protein>
    <submittedName>
        <fullName evidence="1">Uncharacterized protein</fullName>
    </submittedName>
</protein>
<accession>A0A1H1L6C6</accession>
<dbReference type="Proteomes" id="UP000198858">
    <property type="component" value="Chromosome I"/>
</dbReference>
<dbReference type="AlphaFoldDB" id="A0A1H1L6C6"/>
<sequence length="62" mass="7236">MKRICIYPADVCLLTGRSETYSRRLLRKIKTDLCKQPGQFISLQEFCNYTGLSTSEIEEIFK</sequence>
<evidence type="ECO:0000313" key="1">
    <source>
        <dbReference type="EMBL" id="SDR69595.1"/>
    </source>
</evidence>
<gene>
    <name evidence="1" type="ORF">SAMN04488552_0564</name>
</gene>
<organism evidence="1 2">
    <name type="scientific">Christiangramia echinicola</name>
    <dbReference type="NCBI Taxonomy" id="279359"/>
    <lineage>
        <taxon>Bacteria</taxon>
        <taxon>Pseudomonadati</taxon>
        <taxon>Bacteroidota</taxon>
        <taxon>Flavobacteriia</taxon>
        <taxon>Flavobacteriales</taxon>
        <taxon>Flavobacteriaceae</taxon>
        <taxon>Christiangramia</taxon>
    </lineage>
</organism>
<dbReference type="STRING" id="1250231.SAMN04488552_0564"/>
<keyword evidence="2" id="KW-1185">Reference proteome</keyword>
<evidence type="ECO:0000313" key="2">
    <source>
        <dbReference type="Proteomes" id="UP000198858"/>
    </source>
</evidence>
<proteinExistence type="predicted"/>